<reference evidence="2 3" key="1">
    <citation type="submission" date="2018-01" db="EMBL/GenBank/DDBJ databases">
        <title>Comparative genomics of Mycobacterium mucogenicum and Mycobacterium neoaurum clade members emphasizing tRNA and non-coding RNA.</title>
        <authorList>
            <person name="Behra P.R.K."/>
            <person name="Pettersson B.M.F."/>
            <person name="Das S."/>
            <person name="Dasgupta S."/>
            <person name="Kirsebom L.A."/>
        </authorList>
    </citation>
    <scope>NUCLEOTIDE SEQUENCE [LARGE SCALE GENOMIC DNA]</scope>
    <source>
        <strain evidence="2 3">DSM 45104</strain>
    </source>
</reference>
<dbReference type="PANTHER" id="PTHR30411">
    <property type="entry name" value="CYTOPLASMIC PROTEIN"/>
    <property type="match status" value="1"/>
</dbReference>
<dbReference type="PANTHER" id="PTHR30411:SF1">
    <property type="entry name" value="CYTOPLASMIC PROTEIN"/>
    <property type="match status" value="1"/>
</dbReference>
<sequence>MNELHERVRRHLETAAVVYTAHDHAALPAPVSSPADFAAMLGYPVDRIMKTLICRVRSTRELVAVTCPVDIRVDFKRVASELDCGRIEVASTEQLETATGYPRLGVSPLGLDDSITVAIARQSFTYDTVLVGGGATRVEVELAPHDLQRITGAVPVDLG</sequence>
<gene>
    <name evidence="2" type="ORF">C1S79_02020</name>
</gene>
<keyword evidence="3" id="KW-1185">Reference proteome</keyword>
<dbReference type="SUPFAM" id="SSF55826">
    <property type="entry name" value="YbaK/ProRS associated domain"/>
    <property type="match status" value="1"/>
</dbReference>
<dbReference type="RefSeq" id="WP_138247778.1">
    <property type="nucleotide sequence ID" value="NZ_AP022616.1"/>
</dbReference>
<evidence type="ECO:0000259" key="1">
    <source>
        <dbReference type="Pfam" id="PF04073"/>
    </source>
</evidence>
<protein>
    <recommendedName>
        <fullName evidence="1">YbaK/aminoacyl-tRNA synthetase-associated domain-containing protein</fullName>
    </recommendedName>
</protein>
<organism evidence="2 3">
    <name type="scientific">Mycolicibacterium phocaicum</name>
    <dbReference type="NCBI Taxonomy" id="319706"/>
    <lineage>
        <taxon>Bacteria</taxon>
        <taxon>Bacillati</taxon>
        <taxon>Actinomycetota</taxon>
        <taxon>Actinomycetes</taxon>
        <taxon>Mycobacteriales</taxon>
        <taxon>Mycobacteriaceae</taxon>
        <taxon>Mycolicibacterium</taxon>
    </lineage>
</organism>
<dbReference type="InterPro" id="IPR007214">
    <property type="entry name" value="YbaK/aa-tRNA-synth-assoc-dom"/>
</dbReference>
<dbReference type="EMBL" id="POTM01000008">
    <property type="protein sequence ID" value="TLH74478.1"/>
    <property type="molecule type" value="Genomic_DNA"/>
</dbReference>
<evidence type="ECO:0000313" key="3">
    <source>
        <dbReference type="Proteomes" id="UP000309984"/>
    </source>
</evidence>
<feature type="domain" description="YbaK/aminoacyl-tRNA synthetase-associated" evidence="1">
    <location>
        <begin position="30"/>
        <end position="150"/>
    </location>
</feature>
<dbReference type="Proteomes" id="UP000309984">
    <property type="component" value="Unassembled WGS sequence"/>
</dbReference>
<dbReference type="Gene3D" id="3.90.960.10">
    <property type="entry name" value="YbaK/aminoacyl-tRNA synthetase-associated domain"/>
    <property type="match status" value="1"/>
</dbReference>
<comment type="caution">
    <text evidence="2">The sequence shown here is derived from an EMBL/GenBank/DDBJ whole genome shotgun (WGS) entry which is preliminary data.</text>
</comment>
<name>A0A7I7ZSJ3_9MYCO</name>
<proteinExistence type="predicted"/>
<accession>A0A7I7ZSJ3</accession>
<dbReference type="InterPro" id="IPR036754">
    <property type="entry name" value="YbaK/aa-tRNA-synt-asso_dom_sf"/>
</dbReference>
<dbReference type="AlphaFoldDB" id="A0A7I7ZSJ3"/>
<dbReference type="GO" id="GO:0002161">
    <property type="term" value="F:aminoacyl-tRNA deacylase activity"/>
    <property type="evidence" value="ECO:0007669"/>
    <property type="project" value="InterPro"/>
</dbReference>
<dbReference type="Pfam" id="PF04073">
    <property type="entry name" value="tRNA_edit"/>
    <property type="match status" value="1"/>
</dbReference>
<evidence type="ECO:0000313" key="2">
    <source>
        <dbReference type="EMBL" id="TLH74478.1"/>
    </source>
</evidence>